<dbReference type="InterPro" id="IPR055396">
    <property type="entry name" value="DUF7088"/>
</dbReference>
<dbReference type="Pfam" id="PF23357">
    <property type="entry name" value="DUF7088"/>
    <property type="match status" value="1"/>
</dbReference>
<sequence length="495" mass="54817">MKEKIKNIFSSTSMTWRNGSYSVGLIVLVIAIAVIINMIAGQLPENIRNIDISDNRIYEISDTSREILKDLNQEVTFTVYAEKSSTDDMIKTFLDKYTALSDKITVEWVDPVLHPSELTENDVSEDTILISCEDTEKSTTVAFSDILVTDEYSYYTTGSSAATEFDGEGQFTSAVNYVTSDSQKKIYYTTGHGEATFSSSVTDLLEKNNMTQEELNLLMTGEIPEDCDLLFMYSPATDITEDEQTLLKDYIAGGGKVYITLSSESTEDTPNLDALLSAYGMTPADGYIADMSRNYQGNYYYIFPEISAYDEMAEGLASNMVLLINARGMTITDPEADTITVSSFMDTSDQGYAVTEESQTEGTYSLGAVATQTLSAADTSEEEEKDSSEETDASEDTEDSEEELEEGRLTVLAADSLINSQVTDSFTTLENLDLFMNTISANFDDVENVAIEAKSLEVTYNTMQHAGVISLLVIFGIPVVILVFGFVRWWKRRKV</sequence>
<feature type="domain" description="DUF7088" evidence="4">
    <location>
        <begin position="55"/>
        <end position="148"/>
    </location>
</feature>
<reference evidence="5" key="1">
    <citation type="journal article" date="2021" name="PeerJ">
        <title>Extensive microbial diversity within the chicken gut microbiome revealed by metagenomics and culture.</title>
        <authorList>
            <person name="Gilroy R."/>
            <person name="Ravi A."/>
            <person name="Getino M."/>
            <person name="Pursley I."/>
            <person name="Horton D.L."/>
            <person name="Alikhan N.F."/>
            <person name="Baker D."/>
            <person name="Gharbi K."/>
            <person name="Hall N."/>
            <person name="Watson M."/>
            <person name="Adriaenssens E.M."/>
            <person name="Foster-Nyarko E."/>
            <person name="Jarju S."/>
            <person name="Secka A."/>
            <person name="Antonio M."/>
            <person name="Oren A."/>
            <person name="Chaudhuri R.R."/>
            <person name="La Ragione R."/>
            <person name="Hildebrand F."/>
            <person name="Pallen M.J."/>
        </authorList>
    </citation>
    <scope>NUCLEOTIDE SEQUENCE</scope>
    <source>
        <strain evidence="5">USAMLcec4-12693</strain>
    </source>
</reference>
<dbReference type="AlphaFoldDB" id="A0A9D2W0B7"/>
<comment type="caution">
    <text evidence="5">The sequence shown here is derived from an EMBL/GenBank/DDBJ whole genome shotgun (WGS) entry which is preliminary data.</text>
</comment>
<evidence type="ECO:0000259" key="3">
    <source>
        <dbReference type="Pfam" id="PF09822"/>
    </source>
</evidence>
<reference evidence="5" key="2">
    <citation type="submission" date="2021-09" db="EMBL/GenBank/DDBJ databases">
        <authorList>
            <person name="Gilroy R."/>
        </authorList>
    </citation>
    <scope>NUCLEOTIDE SEQUENCE</scope>
    <source>
        <strain evidence="5">USAMLcec4-12693</strain>
    </source>
</reference>
<feature type="compositionally biased region" description="Acidic residues" evidence="1">
    <location>
        <begin position="379"/>
        <end position="405"/>
    </location>
</feature>
<feature type="region of interest" description="Disordered" evidence="1">
    <location>
        <begin position="374"/>
        <end position="405"/>
    </location>
</feature>
<name>A0A9D2W0B7_9FIRM</name>
<proteinExistence type="predicted"/>
<protein>
    <submittedName>
        <fullName evidence="5">GldG family protein</fullName>
    </submittedName>
</protein>
<evidence type="ECO:0000313" key="5">
    <source>
        <dbReference type="EMBL" id="HJH50856.1"/>
    </source>
</evidence>
<keyword evidence="2" id="KW-1133">Transmembrane helix</keyword>
<accession>A0A9D2W0B7</accession>
<dbReference type="RefSeq" id="WP_277272513.1">
    <property type="nucleotide sequence ID" value="NZ_DYXE01000089.1"/>
</dbReference>
<organism evidence="5 6">
    <name type="scientific">Merdimonas faecis</name>
    <dbReference type="NCBI Taxonomy" id="1653435"/>
    <lineage>
        <taxon>Bacteria</taxon>
        <taxon>Bacillati</taxon>
        <taxon>Bacillota</taxon>
        <taxon>Clostridia</taxon>
        <taxon>Lachnospirales</taxon>
        <taxon>Lachnospiraceae</taxon>
        <taxon>Merdimonas</taxon>
    </lineage>
</organism>
<dbReference type="InterPro" id="IPR019196">
    <property type="entry name" value="ABC_transp_unknown"/>
</dbReference>
<dbReference type="Gene3D" id="3.40.30.10">
    <property type="entry name" value="Glutaredoxin"/>
    <property type="match status" value="1"/>
</dbReference>
<dbReference type="Proteomes" id="UP000813420">
    <property type="component" value="Unassembled WGS sequence"/>
</dbReference>
<evidence type="ECO:0000256" key="1">
    <source>
        <dbReference type="SAM" id="MobiDB-lite"/>
    </source>
</evidence>
<keyword evidence="2" id="KW-0472">Membrane</keyword>
<evidence type="ECO:0000259" key="4">
    <source>
        <dbReference type="Pfam" id="PF23357"/>
    </source>
</evidence>
<gene>
    <name evidence="5" type="ORF">K8V39_11435</name>
</gene>
<feature type="domain" description="ABC-type uncharacterised transport system" evidence="3">
    <location>
        <begin position="183"/>
        <end position="422"/>
    </location>
</feature>
<evidence type="ECO:0000313" key="6">
    <source>
        <dbReference type="Proteomes" id="UP000813420"/>
    </source>
</evidence>
<feature type="transmembrane region" description="Helical" evidence="2">
    <location>
        <begin position="468"/>
        <end position="490"/>
    </location>
</feature>
<evidence type="ECO:0000256" key="2">
    <source>
        <dbReference type="SAM" id="Phobius"/>
    </source>
</evidence>
<feature type="transmembrane region" description="Helical" evidence="2">
    <location>
        <begin position="21"/>
        <end position="40"/>
    </location>
</feature>
<keyword evidence="2" id="KW-0812">Transmembrane</keyword>
<dbReference type="EMBL" id="DYXE01000089">
    <property type="protein sequence ID" value="HJH50856.1"/>
    <property type="molecule type" value="Genomic_DNA"/>
</dbReference>
<dbReference type="Pfam" id="PF09822">
    <property type="entry name" value="ABC_transp_aux"/>
    <property type="match status" value="1"/>
</dbReference>